<accession>A0AAN6MHM7</accession>
<feature type="compositionally biased region" description="Basic and acidic residues" evidence="1">
    <location>
        <begin position="91"/>
        <end position="102"/>
    </location>
</feature>
<name>A0AAN6MHM7_9PEZI</name>
<sequence>MATQPDFDILPDHASLDTSRSRTSIVASLRRRTSRLLGRHGAVTPAPTPDNTPQPIHTTPPSKSKRNWINSVGARFRRTDRTALGSSDSSQDAHVELRETADTPKSASSPHALPVPQQLIGRHRRLFSSGRTRLHSLPARIRRRGSSIFRRASSSSLSDEGKENFVERDPGRTPSRPTSSANTANTGSWSSFRSGVQRAVRGE</sequence>
<feature type="region of interest" description="Disordered" evidence="1">
    <location>
        <begin position="1"/>
        <end position="118"/>
    </location>
</feature>
<feature type="compositionally biased region" description="Polar residues" evidence="1">
    <location>
        <begin position="53"/>
        <end position="70"/>
    </location>
</feature>
<feature type="compositionally biased region" description="Basic residues" evidence="1">
    <location>
        <begin position="29"/>
        <end position="38"/>
    </location>
</feature>
<dbReference type="AlphaFoldDB" id="A0AAN6MHM7"/>
<feature type="compositionally biased region" description="Polar residues" evidence="1">
    <location>
        <begin position="175"/>
        <end position="194"/>
    </location>
</feature>
<organism evidence="2 3">
    <name type="scientific">Staphylotrichum tortipilum</name>
    <dbReference type="NCBI Taxonomy" id="2831512"/>
    <lineage>
        <taxon>Eukaryota</taxon>
        <taxon>Fungi</taxon>
        <taxon>Dikarya</taxon>
        <taxon>Ascomycota</taxon>
        <taxon>Pezizomycotina</taxon>
        <taxon>Sordariomycetes</taxon>
        <taxon>Sordariomycetidae</taxon>
        <taxon>Sordariales</taxon>
        <taxon>Chaetomiaceae</taxon>
        <taxon>Staphylotrichum</taxon>
    </lineage>
</organism>
<feature type="region of interest" description="Disordered" evidence="1">
    <location>
        <begin position="148"/>
        <end position="203"/>
    </location>
</feature>
<comment type="caution">
    <text evidence="2">The sequence shown here is derived from an EMBL/GenBank/DDBJ whole genome shotgun (WGS) entry which is preliminary data.</text>
</comment>
<proteinExistence type="predicted"/>
<evidence type="ECO:0000313" key="3">
    <source>
        <dbReference type="Proteomes" id="UP001303889"/>
    </source>
</evidence>
<evidence type="ECO:0000313" key="2">
    <source>
        <dbReference type="EMBL" id="KAK3900283.1"/>
    </source>
</evidence>
<keyword evidence="3" id="KW-1185">Reference proteome</keyword>
<reference evidence="2" key="2">
    <citation type="submission" date="2023-05" db="EMBL/GenBank/DDBJ databases">
        <authorList>
            <consortium name="Lawrence Berkeley National Laboratory"/>
            <person name="Steindorff A."/>
            <person name="Hensen N."/>
            <person name="Bonometti L."/>
            <person name="Westerberg I."/>
            <person name="Brannstrom I.O."/>
            <person name="Guillou S."/>
            <person name="Cros-Aarteil S."/>
            <person name="Calhoun S."/>
            <person name="Haridas S."/>
            <person name="Kuo A."/>
            <person name="Mondo S."/>
            <person name="Pangilinan J."/>
            <person name="Riley R."/>
            <person name="Labutti K."/>
            <person name="Andreopoulos B."/>
            <person name="Lipzen A."/>
            <person name="Chen C."/>
            <person name="Yanf M."/>
            <person name="Daum C."/>
            <person name="Ng V."/>
            <person name="Clum A."/>
            <person name="Ohm R."/>
            <person name="Martin F."/>
            <person name="Silar P."/>
            <person name="Natvig D."/>
            <person name="Lalanne C."/>
            <person name="Gautier V."/>
            <person name="Ament-Velasquez S.L."/>
            <person name="Kruys A."/>
            <person name="Hutchinson M.I."/>
            <person name="Powell A.J."/>
            <person name="Barry K."/>
            <person name="Miller A.N."/>
            <person name="Grigoriev I.V."/>
            <person name="Debuchy R."/>
            <person name="Gladieux P."/>
            <person name="Thoren M.H."/>
            <person name="Johannesson H."/>
        </authorList>
    </citation>
    <scope>NUCLEOTIDE SEQUENCE</scope>
    <source>
        <strain evidence="2">CBS 103.79</strain>
    </source>
</reference>
<gene>
    <name evidence="2" type="ORF">C8A05DRAFT_17401</name>
</gene>
<dbReference type="EMBL" id="MU855688">
    <property type="protein sequence ID" value="KAK3900283.1"/>
    <property type="molecule type" value="Genomic_DNA"/>
</dbReference>
<evidence type="ECO:0000256" key="1">
    <source>
        <dbReference type="SAM" id="MobiDB-lite"/>
    </source>
</evidence>
<feature type="compositionally biased region" description="Polar residues" evidence="1">
    <location>
        <begin position="16"/>
        <end position="26"/>
    </location>
</feature>
<feature type="compositionally biased region" description="Basic and acidic residues" evidence="1">
    <location>
        <begin position="159"/>
        <end position="171"/>
    </location>
</feature>
<protein>
    <submittedName>
        <fullName evidence="2">Uncharacterized protein</fullName>
    </submittedName>
</protein>
<dbReference type="Proteomes" id="UP001303889">
    <property type="component" value="Unassembled WGS sequence"/>
</dbReference>
<reference evidence="2" key="1">
    <citation type="journal article" date="2023" name="Mol. Phylogenet. Evol.">
        <title>Genome-scale phylogeny and comparative genomics of the fungal order Sordariales.</title>
        <authorList>
            <person name="Hensen N."/>
            <person name="Bonometti L."/>
            <person name="Westerberg I."/>
            <person name="Brannstrom I.O."/>
            <person name="Guillou S."/>
            <person name="Cros-Aarteil S."/>
            <person name="Calhoun S."/>
            <person name="Haridas S."/>
            <person name="Kuo A."/>
            <person name="Mondo S."/>
            <person name="Pangilinan J."/>
            <person name="Riley R."/>
            <person name="LaButti K."/>
            <person name="Andreopoulos B."/>
            <person name="Lipzen A."/>
            <person name="Chen C."/>
            <person name="Yan M."/>
            <person name="Daum C."/>
            <person name="Ng V."/>
            <person name="Clum A."/>
            <person name="Steindorff A."/>
            <person name="Ohm R.A."/>
            <person name="Martin F."/>
            <person name="Silar P."/>
            <person name="Natvig D.O."/>
            <person name="Lalanne C."/>
            <person name="Gautier V."/>
            <person name="Ament-Velasquez S.L."/>
            <person name="Kruys A."/>
            <person name="Hutchinson M.I."/>
            <person name="Powell A.J."/>
            <person name="Barry K."/>
            <person name="Miller A.N."/>
            <person name="Grigoriev I.V."/>
            <person name="Debuchy R."/>
            <person name="Gladieux P."/>
            <person name="Hiltunen Thoren M."/>
            <person name="Johannesson H."/>
        </authorList>
    </citation>
    <scope>NUCLEOTIDE SEQUENCE</scope>
    <source>
        <strain evidence="2">CBS 103.79</strain>
    </source>
</reference>